<dbReference type="Pfam" id="PF01420">
    <property type="entry name" value="Methylase_S"/>
    <property type="match status" value="2"/>
</dbReference>
<protein>
    <recommendedName>
        <fullName evidence="1">Type I restriction modification DNA specificity domain-containing protein</fullName>
    </recommendedName>
</protein>
<dbReference type="GO" id="GO:0003677">
    <property type="term" value="F:DNA binding"/>
    <property type="evidence" value="ECO:0007669"/>
    <property type="project" value="InterPro"/>
</dbReference>
<reference evidence="2 3" key="1">
    <citation type="submission" date="2017-10" db="EMBL/GenBank/DDBJ databases">
        <title>Bifidobacterium xylocopum sp. nov. and Bifidobacterium aemilianum sp. nov., from the carpenter bee (Xylocopa violacea) digestive tract.</title>
        <authorList>
            <person name="Alberoni D."/>
            <person name="Baffoni L."/>
            <person name="Di Gioia D."/>
            <person name="Gaggia F."/>
            <person name="Biavati B."/>
        </authorList>
    </citation>
    <scope>NUCLEOTIDE SEQUENCE [LARGE SCALE GENOMIC DNA]</scope>
    <source>
        <strain evidence="2 3">XV10</strain>
    </source>
</reference>
<name>A0A366K7U7_9BIFI</name>
<feature type="domain" description="Type I restriction modification DNA specificity" evidence="1">
    <location>
        <begin position="189"/>
        <end position="339"/>
    </location>
</feature>
<proteinExistence type="predicted"/>
<dbReference type="EMBL" id="PDCG01000009">
    <property type="protein sequence ID" value="RBP97322.1"/>
    <property type="molecule type" value="Genomic_DNA"/>
</dbReference>
<comment type="caution">
    <text evidence="2">The sequence shown here is derived from an EMBL/GenBank/DDBJ whole genome shotgun (WGS) entry which is preliminary data.</text>
</comment>
<dbReference type="Proteomes" id="UP000252530">
    <property type="component" value="Unassembled WGS sequence"/>
</dbReference>
<accession>A0A366K7U7</accession>
<evidence type="ECO:0000313" key="3">
    <source>
        <dbReference type="Proteomes" id="UP000252530"/>
    </source>
</evidence>
<feature type="domain" description="Type I restriction modification DNA specificity" evidence="1">
    <location>
        <begin position="10"/>
        <end position="135"/>
    </location>
</feature>
<dbReference type="InterPro" id="IPR000055">
    <property type="entry name" value="Restrct_endonuc_typeI_TRD"/>
</dbReference>
<dbReference type="AlphaFoldDB" id="A0A366K7U7"/>
<sequence>MINSGLDNRGIKGRTDRPARVFPANTITVDFWGNAYYRDFAYKMATHNHVFSLAGSVIKNRLVGLYLESALSKLRSLFSYNNMATWNKLKALEISLPTVEHANSNHQYTVDDIDFQYMREYIAELEQECIAELEHSRIVELGVYLKAAGLEDYELTDEDREILFTSMISVSDENRVLESNRKNRQVRLKNFTLEDLFESSTGDIDLQQKDVNGKGCFLINSGLDNRGIKGRTDRPARVFPANTITVDFWGNAYYRDFAYKMATHNHVFSLAGSVIKNRLVGLYLESALSKLRSLFSYNNMATWNKLKALEISLPVTADNDIDFEYMKCYILAIEKLTIADAVRYKDKVITTMKQIVAA</sequence>
<gene>
    <name evidence="2" type="ORF">CRD60_07550</name>
</gene>
<keyword evidence="3" id="KW-1185">Reference proteome</keyword>
<evidence type="ECO:0000259" key="1">
    <source>
        <dbReference type="Pfam" id="PF01420"/>
    </source>
</evidence>
<evidence type="ECO:0000313" key="2">
    <source>
        <dbReference type="EMBL" id="RBP97322.1"/>
    </source>
</evidence>
<organism evidence="2 3">
    <name type="scientific">Bifidobacterium aemilianum</name>
    <dbReference type="NCBI Taxonomy" id="2493120"/>
    <lineage>
        <taxon>Bacteria</taxon>
        <taxon>Bacillati</taxon>
        <taxon>Actinomycetota</taxon>
        <taxon>Actinomycetes</taxon>
        <taxon>Bifidobacteriales</taxon>
        <taxon>Bifidobacteriaceae</taxon>
        <taxon>Bifidobacterium</taxon>
    </lineage>
</organism>